<dbReference type="InterPro" id="IPR027417">
    <property type="entry name" value="P-loop_NTPase"/>
</dbReference>
<dbReference type="GO" id="GO:0003341">
    <property type="term" value="P:cilium movement"/>
    <property type="evidence" value="ECO:0007669"/>
    <property type="project" value="TreeGrafter"/>
</dbReference>
<comment type="subcellular location">
    <subcellularLocation>
        <location evidence="1">Cell projection</location>
        <location evidence="1">Cilium</location>
    </subcellularLocation>
    <subcellularLocation>
        <location evidence="2">Cytoplasm</location>
    </subcellularLocation>
</comment>
<dbReference type="Gene3D" id="2.60.40.10">
    <property type="entry name" value="Immunoglobulins"/>
    <property type="match status" value="25"/>
</dbReference>
<feature type="compositionally biased region" description="Basic and acidic residues" evidence="6">
    <location>
        <begin position="2006"/>
        <end position="2021"/>
    </location>
</feature>
<name>A0AAD5XYK8_9FUNG</name>
<dbReference type="Proteomes" id="UP001211065">
    <property type="component" value="Unassembled WGS sequence"/>
</dbReference>
<keyword evidence="9" id="KW-1185">Reference proteome</keyword>
<protein>
    <recommendedName>
        <fullName evidence="7">HYDIN/VesB/CFA65-like Ig-like domain-containing protein</fullName>
    </recommendedName>
</protein>
<keyword evidence="4" id="KW-0969">Cilium</keyword>
<dbReference type="InterPro" id="IPR053879">
    <property type="entry name" value="HYDIN_VesB_CFA65-like_Ig"/>
</dbReference>
<feature type="region of interest" description="Disordered" evidence="6">
    <location>
        <begin position="1996"/>
        <end position="2021"/>
    </location>
</feature>
<feature type="domain" description="HYDIN/VesB/CFA65-like Ig-like" evidence="7">
    <location>
        <begin position="496"/>
        <end position="593"/>
    </location>
</feature>
<evidence type="ECO:0000256" key="3">
    <source>
        <dbReference type="ARBA" id="ARBA00022490"/>
    </source>
</evidence>
<feature type="compositionally biased region" description="Polar residues" evidence="6">
    <location>
        <begin position="4455"/>
        <end position="4471"/>
    </location>
</feature>
<dbReference type="GO" id="GO:1904158">
    <property type="term" value="P:axonemal central apparatus assembly"/>
    <property type="evidence" value="ECO:0007669"/>
    <property type="project" value="TreeGrafter"/>
</dbReference>
<feature type="compositionally biased region" description="Basic and acidic residues" evidence="6">
    <location>
        <begin position="1938"/>
        <end position="1947"/>
    </location>
</feature>
<evidence type="ECO:0000256" key="2">
    <source>
        <dbReference type="ARBA" id="ARBA00004496"/>
    </source>
</evidence>
<accession>A0AAD5XYK8</accession>
<reference evidence="8" key="1">
    <citation type="submission" date="2020-05" db="EMBL/GenBank/DDBJ databases">
        <title>Phylogenomic resolution of chytrid fungi.</title>
        <authorList>
            <person name="Stajich J.E."/>
            <person name="Amses K."/>
            <person name="Simmons R."/>
            <person name="Seto K."/>
            <person name="Myers J."/>
            <person name="Bonds A."/>
            <person name="Quandt C.A."/>
            <person name="Barry K."/>
            <person name="Liu P."/>
            <person name="Grigoriev I."/>
            <person name="Longcore J.E."/>
            <person name="James T.Y."/>
        </authorList>
    </citation>
    <scope>NUCLEOTIDE SEQUENCE</scope>
    <source>
        <strain evidence="8">JEL0476</strain>
    </source>
</reference>
<feature type="domain" description="HYDIN/VesB/CFA65-like Ig-like" evidence="7">
    <location>
        <begin position="180"/>
        <end position="272"/>
    </location>
</feature>
<keyword evidence="5" id="KW-0966">Cell projection</keyword>
<gene>
    <name evidence="8" type="ORF">HK099_004409</name>
</gene>
<evidence type="ECO:0000256" key="4">
    <source>
        <dbReference type="ARBA" id="ARBA00023069"/>
    </source>
</evidence>
<comment type="caution">
    <text evidence="8">The sequence shown here is derived from an EMBL/GenBank/DDBJ whole genome shotgun (WGS) entry which is preliminary data.</text>
</comment>
<dbReference type="Pfam" id="PF22544">
    <property type="entry name" value="HYDIN_VesB_CFA65-like_Ig"/>
    <property type="match status" value="4"/>
</dbReference>
<evidence type="ECO:0000259" key="7">
    <source>
        <dbReference type="Pfam" id="PF22544"/>
    </source>
</evidence>
<evidence type="ECO:0000313" key="9">
    <source>
        <dbReference type="Proteomes" id="UP001211065"/>
    </source>
</evidence>
<dbReference type="GO" id="GO:0005930">
    <property type="term" value="C:axoneme"/>
    <property type="evidence" value="ECO:0007669"/>
    <property type="project" value="TreeGrafter"/>
</dbReference>
<dbReference type="Gene3D" id="3.40.50.300">
    <property type="entry name" value="P-loop containing nucleotide triphosphate hydrolases"/>
    <property type="match status" value="1"/>
</dbReference>
<sequence>MEKNEIRSEEIESGESLSNMVHILRPSDYIKERGLNMFERMNQYALLPYKSKIVELALFESELAHKKFSVLIDTPIFEANPKQILLQAFEPFQTYDVTIVFRNNDNVPRRIKIEKIEHQQFSISGQNNNSLNSGRVAPGMDISFILSFRPEECCDYHYNLVCITDREKFLVPIKAIGARAVLDFPDEVSYTDCPVRYTTSKTLLVRNIGNKAAKYTLNVSPPFYPSPPNAYLENSDIMQVDIEFRPINTGSYTSEMILEYDTGEKNKIKLVGTAEDANIRLEMHTLRLSNTYITLTSTKTIKIHNRSDIMAKFEWKMFANDMEENQHRRQLQLELEKRDEEESTKLKLNKAREIENENYLFSDGTFSVEPIQGSIWPNSAVEITIVFQPTVSGSHTKTVFCEVSGRETRLPLILTVSMENLGDIDIHYSLSDSKSLFSSKFKFQPNKGILKVGEQSLHEITFCSDILGEFSEEFLLLMEGSADPLVFTAKGSVVGPTFNFDIPSLDFGNLAYGFLTTKTFNLINTSKIPMMFHLRIPEIDEGGTEFVITPVCGSIPAMGLQKIQVDFRPMLVGTYNSCLIVDVESVGQDMFRIDINAKSIVSEVLVKTPTLDFGGCYMNYPYHQFIELANETDLPVRYNLLNQDENAQTIYSYFSKNSSGVISPKSIHKIEVEFKVKRLGVVKFPIFIKIFGSEHPFVVDINGIGFGPNVVIMCNELNFGKIPVLKDVPMSIKLKNDSPIPAKLACSIVSEYSVFVVDPPDYCIPPGEEIDLVVTAFLDDCLKFTDILKISIHSDAVHEIQLVAKGQGSTITFDNKLLNVDFKDVFSNRECSKEFVLSNKGRRTQTIYWQSDDKQWFSAKDSTNNVFEVIPNRMTLKPGCHQIIHIKGFSDKAFTCKEVLMCQGTIDKDPTRKTILNCQVSANFINPLILVQPNLLKFISAHIQDVDLEVITQELKLTNTSPLPLHISFKCSQPYSVHFNESDSFLKPEGELRVIVQFDPSYNVSRLSSKEHSKLYISYSEHPQKEVVDLFSDMSFPNLTFSQNSMNFGCINRDTEHRKTFTMTNTSNLPCFVEGSVNALPYNSSNKEDMLDVPIAQVFDIIPLRGVLQPNEQELVEVSFYGHMGKFYVNALCDVSGGPKYELMLQGEASFMDFEFDKKILDFGTRLYQEIGEQDVLLTNTGFVSFEYTVSIPSWSSLMPKILISPSSGQILPGGKQKLIVKFCCCVPEMVEDYFYVQIAHFEAVKIRIFGNGTFPEISVDLPRLYNSRFDRVVSYLKSLGTSKVLGSNERISDSNESSCSALEFEADRIILKEKTLDLLVQIADDIKSKGGSIPKFKYIGSTILAQKHQQKISGSKDKRLQSISETSTVELTNFLCNFGNVIKNTIKKKSFKIRNQSQHVVSFHLDHTLMNGSGFTIEPEKVKILPNGDPVEFQATFHARNTDIGTASIVLPFSINGGPTISLTMMADITVPELAVSSRDINFGEVLVGQRKTVYISFSNQNSVPCEWTSFPTESLIVEKASAKKKPNAPKKKSPPLYNNDVTLVPSSGILQPGEKSLVMLRFCPSEEKNYNLLLPVKVALNQKPVNILVSGVGIKLSIIFEPEVLNMGPLLPCSEGIEARVQIFNPTNYSLEIYSLEFDHQYAEEEEILKKIDYWGENDTLFLAPRELGQPILEFSTLGNQKSKLEPGSMASAVFSEENTGKSKFEAISASIVVHGPPYSGKTTQAKKICKSFGHVYIKIDDVIESYRAEIDEINRKSALAAQSVETESLQTTTVGGHEELTRTTSAEQYDSFDPHLLTFSEESLIAILRLRLSKDDCQKSGVVIDGIETKHSLSSFTILKAIMKSFPEKKKPMFLHMLLDVQRIHEREIKSLRVAGDKDADIFLYKDMTDEEYDEMDEEEMDLYDSAMIRYKKRMKEIAEKRKLEKRQWEEGLAMERRDKEEKNGKKKLAKKPVDAPLIPPVQQKSDKEKEKGAINLSKVDVKPLKTSTLTVTASGTLSPKPLKKEKADREKEKKDLEKFEPEELSSRLTLLDLIDAFFSDSTYRRFEQYFFSIDSILSWLRDGDKSASGLRPTALPIPLIEKDKKLTLKAKGSAVDLLTIPVNEKSGVDKPFPNLDDISIFEINAVPEENEIYKLIENLIPVVSKTDENISDVLEVIPSPFIEQLYHYPVDRSEVQRNIKYFSLLPQIIPEAEEESVVNESIPAGSPVKPETGKKTRSTAAVKISEEIKVEQEEVEKELYRWIILPHEKKEITIKFNSNEIGKFEQILNFEILGVKGKYSLNCIGLCQYSLINGDVKKIFPKCRKSKEEKMIVHSEFIMNSSTFEFGPLVHNKPKEKYLEKFPENHAVFNFTNPYLNEIKLNFGLKHDIKGETFFFEPQVMDLLPGQTQQLHMWAYPRLALHFEDVLVICVKDNPEPYCYKISCTGAKAEIEIDKKSMSFDKLLLGRKEQRDLKLKNSTLIPIAWKLGQVDSLGEEFSVSPLEGQLEPYQEEIISAHFHAVKPSLVKRVIKLEVCDIEKIGGVQDIPILVTAEAYDIAMDLHFSKGFDGLDFGVLKVFEEGKQPCTLRNKGKYEVGFRFLFETKELSDLFVVTPQQGITQPSDKPYPVQVVFKTNREMTIKEVVGLKCQLFEPTTGEITHNIPVKLSARAVFSKYSILPVRDLNFGALVHGIKGSRQFVIENLGEFDFRFSIYKILQGTTDSRNGKKSRHSKSIRPPSPPPVTKPVNRKDFGNKSDAANFGAFTVFPTSGICPSGQKQQVTVEFHSEFPGAFEENVAVDISDRPVLDTDVIEYRLTGESCIPGINTTDFSSIFEEHSICKRLELFNMQGNVYAEEDRVFYFGSFLAGQQTQVHFKISNPMKVSCDVVISTRPRTRTKSDNELFAFDVEPKRLNIQSHEYKYVAVTFHPTSIQSYAGIFEALVENIGESRNRLLTFELRGEGTLPRVTIEKPTVKNKAGYHHVRFQKSLVGSVQKQNIIVKNEGIIAAKIKAQWVFKDSEDIECNSVNVVHVLKPLESHTFLVTCHPSSIRKFEAELKIKIADNSFEDTTVSLTGEGYLDDLTFDVPTNASGENELIFNDCHIRKTKQLAMNIFNHSADFMRINWPETGEFVVSTTVLHLRPKSSKEVTISFCPKQPCDLIKVPLTCKVTKIQYITHTPEIDWDDKLKSVKWLNTENNNSRGATQNPKKAIESYPEPQFEVIANSASEHVIFVSAFADYCSFECDINEINFKPTLMYQSRIFKFTIKNTGKICLKYSFLFFDDEGQSVEGGTLDCPFSVSNGSGTLEVNEVLTVFMKFSPIDELNYCDYHAVFMVPNLAKDTIPLNITLNGASLRPFCHFELEDNDYIANERSTPEINMSNGAPLILEQGTKVLEFGSCGIKVRNTKRFYIVNPTSIIWEFEWTLVCGNDHRMFKCLTPKGCILPQKKFEIVFEFIPESIDLMESLWKFNILKHNISVPLLLVGKALEPNVFIDKVSINFKSLLVGRNLKETVSLVNNEKIPFSFSFNETSFELAPNGTPVVKFSPMSGTVGGKFIRFENYFLIFDLAMADVPIEITFNPSAEKLFNFNLICNVRKKPTPVTINVKGEGYEIHETLQSEMNDGQTFDFAPGVENILDFGQIQLNEKRIRRITIINSGKFNFDFSWKFFSKTKGIVSVSPEIGTVNKGERIDCEFAFIPTSVVAVKNLKGVCQIMNGRTYPFQVLGSGVRPMLRFSKLIHDFGTQFIYKPGMVVSTTTIKITNEDIREINFDVINPPSNIFEVQKGPFSLLPQSSLDLDISFFPRNSVSYFEKIKFEVNSYSVMELELHGEGTSFKLDLVSPEFRIVNFGAVRVGHSVSRQIKLINRSIIPANFNLGPVATLESLSNRSITLSQNHDIILRPKGILTLDLKFQPLQRISPFCEEIFVETPGHQKQLFVLQGACQGIDIKLENDILPFGAVVQKSYTTRRIQLQNSGDIGAKFRWDVSKFLPEFTISPSEGYISPGMDIPLEITFHPTDINPDIRYESLCCTVEGTQNLYLTLTGMCIAQPQQNETIKFSAPVRQSDTKSIPISNKTSAFWRIHPIVENEYWSGTEVIDIEPGQTKSYDLVFLPLEMTGDGRHEGSVFFPLPDGTGILYKLYGSAEKPLTNGTINREIPCKTAYTEILSLTNWLKKPQRFKVIIEVVKPDPSIILKGLEFFDIPALLTREYKLSFYAYKEGVTNAKVTFKNEQTQEFCYYNLTFKSTQPGVIATYELSTVVRQLISKEIVITNPLVTPVTFNATCSSPDITLPHTFTLQPRAEGNVLIEYLPLLPKDQTARATVTSAELGVYQYDLKLYSTPSGCERSLHFKVGLGGNQVQTFRFLSFAKTKTEYSCKIDNQEFLVEKSVLAPSASIGGTEVCLDVTYEPSKLGDSRTNLIISSPNGGDYICPLDNPFFTIKAAETIGAKKTVQMTIGYKGTAEKEQMGGKGSNVPTSAGGSKNQATGSSSSLKVGKLTVTGGKISWVYYLKT</sequence>
<organism evidence="8 9">
    <name type="scientific">Clydaea vesicula</name>
    <dbReference type="NCBI Taxonomy" id="447962"/>
    <lineage>
        <taxon>Eukaryota</taxon>
        <taxon>Fungi</taxon>
        <taxon>Fungi incertae sedis</taxon>
        <taxon>Chytridiomycota</taxon>
        <taxon>Chytridiomycota incertae sedis</taxon>
        <taxon>Chytridiomycetes</taxon>
        <taxon>Lobulomycetales</taxon>
        <taxon>Lobulomycetaceae</taxon>
        <taxon>Clydaea</taxon>
    </lineage>
</organism>
<keyword evidence="3" id="KW-0963">Cytoplasm</keyword>
<feature type="region of interest" description="Disordered" evidence="6">
    <location>
        <begin position="2704"/>
        <end position="2734"/>
    </location>
</feature>
<feature type="region of interest" description="Disordered" evidence="6">
    <location>
        <begin position="1938"/>
        <end position="1977"/>
    </location>
</feature>
<dbReference type="InterPro" id="IPR013783">
    <property type="entry name" value="Ig-like_fold"/>
</dbReference>
<evidence type="ECO:0000313" key="8">
    <source>
        <dbReference type="EMBL" id="KAJ3226665.1"/>
    </source>
</evidence>
<dbReference type="PANTHER" id="PTHR23053">
    <property type="entry name" value="DLEC1 DELETED IN LUNG AND ESOPHAGEAL CANCER 1"/>
    <property type="match status" value="1"/>
</dbReference>
<evidence type="ECO:0000256" key="5">
    <source>
        <dbReference type="ARBA" id="ARBA00023273"/>
    </source>
</evidence>
<evidence type="ECO:0000256" key="1">
    <source>
        <dbReference type="ARBA" id="ARBA00004138"/>
    </source>
</evidence>
<feature type="domain" description="HYDIN/VesB/CFA65-like Ig-like" evidence="7">
    <location>
        <begin position="3930"/>
        <end position="4026"/>
    </location>
</feature>
<dbReference type="PANTHER" id="PTHR23053:SF0">
    <property type="entry name" value="HYDROCEPHALUS-INDUCING PROTEIN HOMOLOG"/>
    <property type="match status" value="1"/>
</dbReference>
<dbReference type="InterPro" id="IPR033305">
    <property type="entry name" value="Hydin-like"/>
</dbReference>
<proteinExistence type="predicted"/>
<dbReference type="SUPFAM" id="SSF52540">
    <property type="entry name" value="P-loop containing nucleoside triphosphate hydrolases"/>
    <property type="match status" value="1"/>
</dbReference>
<dbReference type="EMBL" id="JADGJW010000031">
    <property type="protein sequence ID" value="KAJ3226665.1"/>
    <property type="molecule type" value="Genomic_DNA"/>
</dbReference>
<feature type="domain" description="HYDIN/VesB/CFA65-like Ig-like" evidence="7">
    <location>
        <begin position="416"/>
        <end position="491"/>
    </location>
</feature>
<feature type="region of interest" description="Disordered" evidence="6">
    <location>
        <begin position="4445"/>
        <end position="4471"/>
    </location>
</feature>
<evidence type="ECO:0000256" key="6">
    <source>
        <dbReference type="SAM" id="MobiDB-lite"/>
    </source>
</evidence>